<sequence>MEASHPELCDRCTHDYRVVTGQAVWLVGEDQLGTPLISKGKINRLPHAVYGDPKAQRRDVVKATMILSTSSSKTSQGLCWDTQGTPALAEPPSDKAASPVLAAFRAGEEFTQPISSASMQSGAPSSDCTFIFVPNCPDIFSSFLVLLE</sequence>
<accession>A0A836D3B0</accession>
<proteinExistence type="predicted"/>
<evidence type="ECO:0000313" key="1">
    <source>
        <dbReference type="EMBL" id="KAG5211133.1"/>
    </source>
</evidence>
<dbReference type="Proteomes" id="UP000664991">
    <property type="component" value="Unassembled WGS sequence"/>
</dbReference>
<comment type="caution">
    <text evidence="1">The sequence shown here is derived from an EMBL/GenBank/DDBJ whole genome shotgun (WGS) entry which is preliminary data.</text>
</comment>
<reference evidence="1 2" key="1">
    <citation type="submission" date="2020-12" db="EMBL/GenBank/DDBJ databases">
        <title>De novo assembly of Tibetan sheep genome.</title>
        <authorList>
            <person name="Li X."/>
        </authorList>
    </citation>
    <scope>NUCLEOTIDE SEQUENCE [LARGE SCALE GENOMIC DNA]</scope>
    <source>
        <tissue evidence="1">Heart</tissue>
    </source>
</reference>
<gene>
    <name evidence="1" type="ORF">JEQ12_013562</name>
</gene>
<evidence type="ECO:0000313" key="2">
    <source>
        <dbReference type="Proteomes" id="UP000664991"/>
    </source>
</evidence>
<organism evidence="1 2">
    <name type="scientific">Ovis aries</name>
    <name type="common">Sheep</name>
    <dbReference type="NCBI Taxonomy" id="9940"/>
    <lineage>
        <taxon>Eukaryota</taxon>
        <taxon>Metazoa</taxon>
        <taxon>Chordata</taxon>
        <taxon>Craniata</taxon>
        <taxon>Vertebrata</taxon>
        <taxon>Euteleostomi</taxon>
        <taxon>Mammalia</taxon>
        <taxon>Eutheria</taxon>
        <taxon>Laurasiatheria</taxon>
        <taxon>Artiodactyla</taxon>
        <taxon>Ruminantia</taxon>
        <taxon>Pecora</taxon>
        <taxon>Bovidae</taxon>
        <taxon>Caprinae</taxon>
        <taxon>Ovis</taxon>
    </lineage>
</organism>
<protein>
    <submittedName>
        <fullName evidence="1">Uncharacterized protein</fullName>
    </submittedName>
</protein>
<dbReference type="EMBL" id="JAEMGP010000003">
    <property type="protein sequence ID" value="KAG5211133.1"/>
    <property type="molecule type" value="Genomic_DNA"/>
</dbReference>
<name>A0A836D3B0_SHEEP</name>
<dbReference type="AlphaFoldDB" id="A0A836D3B0"/>